<dbReference type="VEuPathDB" id="FungiDB:NCU08075"/>
<feature type="compositionally biased region" description="Low complexity" evidence="1">
    <location>
        <begin position="140"/>
        <end position="179"/>
    </location>
</feature>
<dbReference type="OMA" id="WCEEYAT"/>
<organism evidence="2 3">
    <name type="scientific">Neurospora crassa (strain ATCC 24698 / 74-OR23-1A / CBS 708.71 / DSM 1257 / FGSC 987)</name>
    <dbReference type="NCBI Taxonomy" id="367110"/>
    <lineage>
        <taxon>Eukaryota</taxon>
        <taxon>Fungi</taxon>
        <taxon>Dikarya</taxon>
        <taxon>Ascomycota</taxon>
        <taxon>Pezizomycotina</taxon>
        <taxon>Sordariomycetes</taxon>
        <taxon>Sordariomycetidae</taxon>
        <taxon>Sordariales</taxon>
        <taxon>Sordariaceae</taxon>
        <taxon>Neurospora</taxon>
    </lineage>
</organism>
<accession>Q7SGK9</accession>
<sequence length="781" mass="86438">MPTTLTIGCLGLGVVDKFNSSPRPMQQALLIWRACTANDPIQIDADDIAASAPSDSTVLTAIMPASQPSITPVTTLYNYEPLGTQLEDPKGKATAHAVTPVKVIADYPPSEGILQEFETSTASPVIDTTSAIKPTHYRSESSSSTSSTTTIASTDSVQSATSEWSNSTSSTSISESTVSDCKVTSTSPKDCEMIASVAVDGGLQCFAMTISHTPPVVPIVIVTSPEGVITIVHDHSQGQPIEQSTSINHREPIEHHSEAIEEPRPIDQDSHSNFTWKFDLPIDELEDLSFGSPKSQSELDSDRETVSGNISLSTLAPFAEEIEIARQSQTARDHDQLETYTETSLVSTSFDAIPVREADDLASKKFKVRCSRKVAASSPCHRKFRIGGNQSSPVRPVPQIIVTSPADIIPSEKDNGEYPEDDVHEDSKFLAVPGRSQTKYDTLPRNLATQLVPEFSATEANFAPSSPAQKEEWLNKWAEKRCLTKVRATRRTIDTSAAKEKMRVENDKVFLPPITTETPRARQIDTFAEDWVSRTPEPAVSSLDKWSEDQDEGFDDLFGEEHEALDGVDGGTRENGNSTTDSSTSDTRYTITHHFDDLFDWKNEGKAVKGQDLNVGGKKRQDDESSNVKCTGKVTLTTRTQSSKEHDKQLDKSALVSAMCQKWGPDRFDRWCEEYATPISETIWDEDCTGLEEYCKPQSEPAPMEDQVGIEVTSTPRRHSLPCEKPSRRYLRTRRSLGLGQRKDDVLTGQHLRHSELQRWAEERDPMKYDQDFVLDCDDRE</sequence>
<name>Q7SGK9_NEUCR</name>
<dbReference type="OrthoDB" id="10556427at2759"/>
<proteinExistence type="predicted"/>
<dbReference type="HOGENOM" id="CLU_358653_0_0_1"/>
<feature type="region of interest" description="Disordered" evidence="1">
    <location>
        <begin position="129"/>
        <end position="186"/>
    </location>
</feature>
<evidence type="ECO:0000313" key="3">
    <source>
        <dbReference type="Proteomes" id="UP000001805"/>
    </source>
</evidence>
<feature type="region of interest" description="Disordered" evidence="1">
    <location>
        <begin position="565"/>
        <end position="587"/>
    </location>
</feature>
<dbReference type="Proteomes" id="UP000001805">
    <property type="component" value="Chromosome 1, Linkage Group I"/>
</dbReference>
<dbReference type="AlphaFoldDB" id="Q7SGK9"/>
<dbReference type="PaxDb" id="5141-EFNCRP00000008522"/>
<feature type="compositionally biased region" description="Low complexity" evidence="1">
    <location>
        <begin position="578"/>
        <end position="587"/>
    </location>
</feature>
<evidence type="ECO:0000256" key="1">
    <source>
        <dbReference type="SAM" id="MobiDB-lite"/>
    </source>
</evidence>
<protein>
    <submittedName>
        <fullName evidence="2">Uncharacterized protein</fullName>
    </submittedName>
</protein>
<gene>
    <name evidence="2" type="ORF">NCU08075</name>
</gene>
<dbReference type="EMBL" id="CM002236">
    <property type="protein sequence ID" value="EAA35970.1"/>
    <property type="molecule type" value="Genomic_DNA"/>
</dbReference>
<reference evidence="2 3" key="1">
    <citation type="journal article" date="2003" name="Nature">
        <title>The genome sequence of the filamentous fungus Neurospora crassa.</title>
        <authorList>
            <person name="Galagan J.E."/>
            <person name="Calvo S.E."/>
            <person name="Borkovich K.A."/>
            <person name="Selker E.U."/>
            <person name="Read N.D."/>
            <person name="Jaffe D."/>
            <person name="FitzHugh W."/>
            <person name="Ma L.J."/>
            <person name="Smirnov S."/>
            <person name="Purcell S."/>
            <person name="Rehman B."/>
            <person name="Elkins T."/>
            <person name="Engels R."/>
            <person name="Wang S."/>
            <person name="Nielsen C.B."/>
            <person name="Butler J."/>
            <person name="Endrizzi M."/>
            <person name="Qui D."/>
            <person name="Ianakiev P."/>
            <person name="Bell-Pedersen D."/>
            <person name="Nelson M.A."/>
            <person name="Werner-Washburne M."/>
            <person name="Selitrennikoff C.P."/>
            <person name="Kinsey J.A."/>
            <person name="Braun E.L."/>
            <person name="Zelter A."/>
            <person name="Schulte U."/>
            <person name="Kothe G.O."/>
            <person name="Jedd G."/>
            <person name="Mewes W."/>
            <person name="Staben C."/>
            <person name="Marcotte E."/>
            <person name="Greenberg D."/>
            <person name="Roy A."/>
            <person name="Foley K."/>
            <person name="Naylor J."/>
            <person name="Stange-Thomann N."/>
            <person name="Barrett R."/>
            <person name="Gnerre S."/>
            <person name="Kamal M."/>
            <person name="Kamvysselis M."/>
            <person name="Mauceli E."/>
            <person name="Bielke C."/>
            <person name="Rudd S."/>
            <person name="Frishman D."/>
            <person name="Krystofova S."/>
            <person name="Rasmussen C."/>
            <person name="Metzenberg R.L."/>
            <person name="Perkins D.D."/>
            <person name="Kroken S."/>
            <person name="Cogoni C."/>
            <person name="Macino G."/>
            <person name="Catcheside D."/>
            <person name="Li W."/>
            <person name="Pratt R.J."/>
            <person name="Osmani S.A."/>
            <person name="DeSouza C.P."/>
            <person name="Glass L."/>
            <person name="Orbach M.J."/>
            <person name="Berglund J.A."/>
            <person name="Voelker R."/>
            <person name="Yarden O."/>
            <person name="Plamann M."/>
            <person name="Seiler S."/>
            <person name="Dunlap J."/>
            <person name="Radford A."/>
            <person name="Aramayo R."/>
            <person name="Natvig D.O."/>
            <person name="Alex L.A."/>
            <person name="Mannhaupt G."/>
            <person name="Ebbole D.J."/>
            <person name="Freitag M."/>
            <person name="Paulsen I."/>
            <person name="Sachs M.S."/>
            <person name="Lander E.S."/>
            <person name="Nusbaum C."/>
            <person name="Birren B."/>
        </authorList>
    </citation>
    <scope>NUCLEOTIDE SEQUENCE [LARGE SCALE GENOMIC DNA]</scope>
    <source>
        <strain evidence="3">ATCC 24698 / 74-OR23-1A / CBS 708.71 / DSM 1257 / FGSC 987</strain>
    </source>
</reference>
<dbReference type="RefSeq" id="XP_965206.1">
    <property type="nucleotide sequence ID" value="XM_960113.1"/>
</dbReference>
<keyword evidence="3" id="KW-1185">Reference proteome</keyword>
<evidence type="ECO:0000313" key="2">
    <source>
        <dbReference type="EMBL" id="EAA35970.1"/>
    </source>
</evidence>
<dbReference type="KEGG" id="ncr:NCU08075"/>
<dbReference type="InParanoid" id="Q7SGK9"/>
<dbReference type="GeneID" id="3881330"/>